<dbReference type="Proteomes" id="UP000265419">
    <property type="component" value="Unassembled WGS sequence"/>
</dbReference>
<accession>A0A399JEY2</accession>
<feature type="compositionally biased region" description="Gly residues" evidence="1">
    <location>
        <begin position="116"/>
        <end position="125"/>
    </location>
</feature>
<dbReference type="AlphaFoldDB" id="A0A399JEY2"/>
<keyword evidence="3" id="KW-1185">Reference proteome</keyword>
<evidence type="ECO:0000256" key="1">
    <source>
        <dbReference type="SAM" id="MobiDB-lite"/>
    </source>
</evidence>
<evidence type="ECO:0000313" key="3">
    <source>
        <dbReference type="Proteomes" id="UP000265419"/>
    </source>
</evidence>
<organism evidence="2 3">
    <name type="scientific">Galactobacter valiniphilus</name>
    <dbReference type="NCBI Taxonomy" id="2676122"/>
    <lineage>
        <taxon>Bacteria</taxon>
        <taxon>Bacillati</taxon>
        <taxon>Actinomycetota</taxon>
        <taxon>Actinomycetes</taxon>
        <taxon>Micrococcales</taxon>
        <taxon>Micrococcaceae</taxon>
        <taxon>Galactobacter</taxon>
    </lineage>
</organism>
<feature type="compositionally biased region" description="Basic and acidic residues" evidence="1">
    <location>
        <begin position="94"/>
        <end position="115"/>
    </location>
</feature>
<reference evidence="2 3" key="1">
    <citation type="submission" date="2018-07" db="EMBL/GenBank/DDBJ databases">
        <title>Arthrobacter sp. nov., isolated from raw cow's milk with high bacterial count.</title>
        <authorList>
            <person name="Hahne J."/>
            <person name="Isele D."/>
            <person name="Lipski A."/>
        </authorList>
    </citation>
    <scope>NUCLEOTIDE SEQUENCE [LARGE SCALE GENOMIC DNA]</scope>
    <source>
        <strain evidence="2 3">JZ R-35</strain>
    </source>
</reference>
<gene>
    <name evidence="2" type="ORF">DWB68_00710</name>
</gene>
<sequence length="125" mass="12915">MSAVLAALAVGLLVACLLPAPGGGGAPSRRLRECAERRQNRERRERARGPAGPEPVRLRIAQADAAREHLTRVAALLRSGATPTQAFAALAADARADDAKPDRGGRPEASRHRGAGDVGGRRGGG</sequence>
<protein>
    <submittedName>
        <fullName evidence="2">Uncharacterized protein</fullName>
    </submittedName>
</protein>
<feature type="compositionally biased region" description="Basic and acidic residues" evidence="1">
    <location>
        <begin position="30"/>
        <end position="48"/>
    </location>
</feature>
<name>A0A399JEY2_9MICC</name>
<dbReference type="EMBL" id="QQXK01000001">
    <property type="protein sequence ID" value="RII43784.1"/>
    <property type="molecule type" value="Genomic_DNA"/>
</dbReference>
<comment type="caution">
    <text evidence="2">The sequence shown here is derived from an EMBL/GenBank/DDBJ whole genome shotgun (WGS) entry which is preliminary data.</text>
</comment>
<feature type="region of interest" description="Disordered" evidence="1">
    <location>
        <begin position="20"/>
        <end position="56"/>
    </location>
</feature>
<evidence type="ECO:0000313" key="2">
    <source>
        <dbReference type="EMBL" id="RII43784.1"/>
    </source>
</evidence>
<proteinExistence type="predicted"/>
<feature type="region of interest" description="Disordered" evidence="1">
    <location>
        <begin position="93"/>
        <end position="125"/>
    </location>
</feature>